<dbReference type="AlphaFoldDB" id="A0A2A3Z1U6"/>
<dbReference type="InterPro" id="IPR000914">
    <property type="entry name" value="SBP_5_dom"/>
</dbReference>
<evidence type="ECO:0000313" key="9">
    <source>
        <dbReference type="Proteomes" id="UP000217564"/>
    </source>
</evidence>
<keyword evidence="3" id="KW-0813">Transport</keyword>
<dbReference type="PROSITE" id="PS51257">
    <property type="entry name" value="PROKAR_LIPOPROTEIN"/>
    <property type="match status" value="1"/>
</dbReference>
<evidence type="ECO:0000256" key="1">
    <source>
        <dbReference type="ARBA" id="ARBA00004196"/>
    </source>
</evidence>
<keyword evidence="4 6" id="KW-0732">Signal</keyword>
<sequence>MKHNSYKILGATLMASALMLSACSTDDSGGSATGSNSKEGGENPAFQEEHKGGTLNLAAANGFVGGLDPQINYADDGWQVFQFLYDGLMKLGQTSGDKSTTPTPDLAEEIPEPEDDGKRYTFKIRDGITYSDGHELAPEDVKASFERVFRISGPTSSSWFGVIKGADKCIDDPKTCDLSEGIDVDDDARTVTFHLTEADPDFLYKLGTPHASILPADSPQKDVGSDPLPTTGPYYIESYNAKTKMIAKRNPHFKEWNHLAQPQGYADEIVYNFGVDGQNATTKVKNGDIDWMFDPVPTDRLGEVSAGPTASQFHTNEQLAMEYITMNVNEKPFDSLEARQAVNYALDRSAMAKVYGGEAVATPTCGILPPGFMGHREDCIYTTDPGGEWNGPDMEKAKQLVEESGTKGEEVTIYVPNVPVRAEIGKYVQSVLNDLGYKASLKKLAGSIHFNYIQNTENHVQMAYTEWYADYPSPSAFDQVLLSCASFHPGSDSSVNIAGFCDEDIDKMMEKASKAQITDEDKADELWAEADRALMEKSPLAPVFTPKRVDFVSERVGNYHYTHMYNALLSQFWVQ</sequence>
<accession>A0A2A3Z1U6</accession>
<dbReference type="GO" id="GO:1904680">
    <property type="term" value="F:peptide transmembrane transporter activity"/>
    <property type="evidence" value="ECO:0007669"/>
    <property type="project" value="TreeGrafter"/>
</dbReference>
<feature type="signal peptide" evidence="6">
    <location>
        <begin position="1"/>
        <end position="22"/>
    </location>
</feature>
<dbReference type="GO" id="GO:0043190">
    <property type="term" value="C:ATP-binding cassette (ABC) transporter complex"/>
    <property type="evidence" value="ECO:0007669"/>
    <property type="project" value="InterPro"/>
</dbReference>
<dbReference type="Proteomes" id="UP000217564">
    <property type="component" value="Unassembled WGS sequence"/>
</dbReference>
<evidence type="ECO:0000256" key="6">
    <source>
        <dbReference type="SAM" id="SignalP"/>
    </source>
</evidence>
<dbReference type="EMBL" id="NRGP01000023">
    <property type="protein sequence ID" value="PCC45526.1"/>
    <property type="molecule type" value="Genomic_DNA"/>
</dbReference>
<dbReference type="InterPro" id="IPR030678">
    <property type="entry name" value="Peptide/Ni-bd"/>
</dbReference>
<organism evidence="8 9">
    <name type="scientific">Brevibacterium aurantiacum</name>
    <dbReference type="NCBI Taxonomy" id="273384"/>
    <lineage>
        <taxon>Bacteria</taxon>
        <taxon>Bacillati</taxon>
        <taxon>Actinomycetota</taxon>
        <taxon>Actinomycetes</taxon>
        <taxon>Micrococcales</taxon>
        <taxon>Brevibacteriaceae</taxon>
        <taxon>Brevibacterium</taxon>
    </lineage>
</organism>
<evidence type="ECO:0000256" key="5">
    <source>
        <dbReference type="SAM" id="MobiDB-lite"/>
    </source>
</evidence>
<feature type="compositionally biased region" description="Low complexity" evidence="5">
    <location>
        <begin position="25"/>
        <end position="37"/>
    </location>
</feature>
<dbReference type="InterPro" id="IPR039424">
    <property type="entry name" value="SBP_5"/>
</dbReference>
<evidence type="ECO:0000256" key="4">
    <source>
        <dbReference type="ARBA" id="ARBA00022729"/>
    </source>
</evidence>
<evidence type="ECO:0000256" key="3">
    <source>
        <dbReference type="ARBA" id="ARBA00022448"/>
    </source>
</evidence>
<dbReference type="Pfam" id="PF00496">
    <property type="entry name" value="SBP_bac_5"/>
    <property type="match status" value="1"/>
</dbReference>
<feature type="chain" id="PRO_5039640872" evidence="6">
    <location>
        <begin position="23"/>
        <end position="575"/>
    </location>
</feature>
<proteinExistence type="inferred from homology"/>
<evidence type="ECO:0000313" key="8">
    <source>
        <dbReference type="EMBL" id="PCC45526.1"/>
    </source>
</evidence>
<dbReference type="GO" id="GO:0030313">
    <property type="term" value="C:cell envelope"/>
    <property type="evidence" value="ECO:0007669"/>
    <property type="project" value="UniProtKB-SubCell"/>
</dbReference>
<dbReference type="SUPFAM" id="SSF53850">
    <property type="entry name" value="Periplasmic binding protein-like II"/>
    <property type="match status" value="1"/>
</dbReference>
<dbReference type="PIRSF" id="PIRSF002741">
    <property type="entry name" value="MppA"/>
    <property type="match status" value="1"/>
</dbReference>
<dbReference type="PANTHER" id="PTHR30290">
    <property type="entry name" value="PERIPLASMIC BINDING COMPONENT OF ABC TRANSPORTER"/>
    <property type="match status" value="1"/>
</dbReference>
<dbReference type="GO" id="GO:0042597">
    <property type="term" value="C:periplasmic space"/>
    <property type="evidence" value="ECO:0007669"/>
    <property type="project" value="UniProtKB-ARBA"/>
</dbReference>
<dbReference type="GO" id="GO:0015833">
    <property type="term" value="P:peptide transport"/>
    <property type="evidence" value="ECO:0007669"/>
    <property type="project" value="TreeGrafter"/>
</dbReference>
<feature type="region of interest" description="Disordered" evidence="5">
    <location>
        <begin position="95"/>
        <end position="118"/>
    </location>
</feature>
<dbReference type="Gene3D" id="3.40.190.10">
    <property type="entry name" value="Periplasmic binding protein-like II"/>
    <property type="match status" value="1"/>
</dbReference>
<dbReference type="PANTHER" id="PTHR30290:SF10">
    <property type="entry name" value="PERIPLASMIC OLIGOPEPTIDE-BINDING PROTEIN-RELATED"/>
    <property type="match status" value="1"/>
</dbReference>
<protein>
    <submittedName>
        <fullName evidence="8">Peptide ABC transporter substrate-binding protein</fullName>
    </submittedName>
</protein>
<comment type="caution">
    <text evidence="8">The sequence shown here is derived from an EMBL/GenBank/DDBJ whole genome shotgun (WGS) entry which is preliminary data.</text>
</comment>
<comment type="similarity">
    <text evidence="2">Belongs to the bacterial solute-binding protein 5 family.</text>
</comment>
<dbReference type="RefSeq" id="WP_096162848.1">
    <property type="nucleotide sequence ID" value="NZ_NRGP01000023.1"/>
</dbReference>
<dbReference type="Gene3D" id="3.10.105.10">
    <property type="entry name" value="Dipeptide-binding Protein, Domain 3"/>
    <property type="match status" value="1"/>
</dbReference>
<feature type="region of interest" description="Disordered" evidence="5">
    <location>
        <begin position="25"/>
        <end position="48"/>
    </location>
</feature>
<gene>
    <name evidence="8" type="ORF">CIK64_15435</name>
</gene>
<dbReference type="CDD" id="cd08506">
    <property type="entry name" value="PBP2_clavulanate_OppA2"/>
    <property type="match status" value="1"/>
</dbReference>
<comment type="subcellular location">
    <subcellularLocation>
        <location evidence="1">Cell envelope</location>
    </subcellularLocation>
</comment>
<evidence type="ECO:0000259" key="7">
    <source>
        <dbReference type="Pfam" id="PF00496"/>
    </source>
</evidence>
<evidence type="ECO:0000256" key="2">
    <source>
        <dbReference type="ARBA" id="ARBA00005695"/>
    </source>
</evidence>
<reference evidence="8 9" key="1">
    <citation type="journal article" date="2017" name="Elife">
        <title>Extensive horizontal gene transfer in cheese-associated bacteria.</title>
        <authorList>
            <person name="Bonham K.S."/>
            <person name="Wolfe B.E."/>
            <person name="Dutton R.J."/>
        </authorList>
    </citation>
    <scope>NUCLEOTIDE SEQUENCE [LARGE SCALE GENOMIC DNA]</scope>
    <source>
        <strain evidence="8 9">947_7</strain>
    </source>
</reference>
<feature type="compositionally biased region" description="Acidic residues" evidence="5">
    <location>
        <begin position="106"/>
        <end position="115"/>
    </location>
</feature>
<name>A0A2A3Z1U6_BREAU</name>
<feature type="domain" description="Solute-binding protein family 5" evidence="7">
    <location>
        <begin position="102"/>
        <end position="485"/>
    </location>
</feature>